<organism evidence="2 3">
    <name type="scientific">Chaetomium fimeti</name>
    <dbReference type="NCBI Taxonomy" id="1854472"/>
    <lineage>
        <taxon>Eukaryota</taxon>
        <taxon>Fungi</taxon>
        <taxon>Dikarya</taxon>
        <taxon>Ascomycota</taxon>
        <taxon>Pezizomycotina</taxon>
        <taxon>Sordariomycetes</taxon>
        <taxon>Sordariomycetidae</taxon>
        <taxon>Sordariales</taxon>
        <taxon>Chaetomiaceae</taxon>
        <taxon>Chaetomium</taxon>
    </lineage>
</organism>
<feature type="compositionally biased region" description="Low complexity" evidence="1">
    <location>
        <begin position="7"/>
        <end position="16"/>
    </location>
</feature>
<protein>
    <recommendedName>
        <fullName evidence="4">F-box domain-containing protein</fullName>
    </recommendedName>
</protein>
<accession>A0AAE0HN82</accession>
<reference evidence="2" key="1">
    <citation type="journal article" date="2023" name="Mol. Phylogenet. Evol.">
        <title>Genome-scale phylogeny and comparative genomics of the fungal order Sordariales.</title>
        <authorList>
            <person name="Hensen N."/>
            <person name="Bonometti L."/>
            <person name="Westerberg I."/>
            <person name="Brannstrom I.O."/>
            <person name="Guillou S."/>
            <person name="Cros-Aarteil S."/>
            <person name="Calhoun S."/>
            <person name="Haridas S."/>
            <person name="Kuo A."/>
            <person name="Mondo S."/>
            <person name="Pangilinan J."/>
            <person name="Riley R."/>
            <person name="LaButti K."/>
            <person name="Andreopoulos B."/>
            <person name="Lipzen A."/>
            <person name="Chen C."/>
            <person name="Yan M."/>
            <person name="Daum C."/>
            <person name="Ng V."/>
            <person name="Clum A."/>
            <person name="Steindorff A."/>
            <person name="Ohm R.A."/>
            <person name="Martin F."/>
            <person name="Silar P."/>
            <person name="Natvig D.O."/>
            <person name="Lalanne C."/>
            <person name="Gautier V."/>
            <person name="Ament-Velasquez S.L."/>
            <person name="Kruys A."/>
            <person name="Hutchinson M.I."/>
            <person name="Powell A.J."/>
            <person name="Barry K."/>
            <person name="Miller A.N."/>
            <person name="Grigoriev I.V."/>
            <person name="Debuchy R."/>
            <person name="Gladieux P."/>
            <person name="Hiltunen Thoren M."/>
            <person name="Johannesson H."/>
        </authorList>
    </citation>
    <scope>NUCLEOTIDE SEQUENCE</scope>
    <source>
        <strain evidence="2">CBS 168.71</strain>
    </source>
</reference>
<dbReference type="EMBL" id="JAUEPN010000002">
    <property type="protein sequence ID" value="KAK3299683.1"/>
    <property type="molecule type" value="Genomic_DNA"/>
</dbReference>
<name>A0AAE0HN82_9PEZI</name>
<keyword evidence="3" id="KW-1185">Reference proteome</keyword>
<proteinExistence type="predicted"/>
<dbReference type="PANTHER" id="PTHR42085:SF1">
    <property type="entry name" value="F-BOX DOMAIN-CONTAINING PROTEIN"/>
    <property type="match status" value="1"/>
</dbReference>
<reference evidence="2" key="2">
    <citation type="submission" date="2023-06" db="EMBL/GenBank/DDBJ databases">
        <authorList>
            <consortium name="Lawrence Berkeley National Laboratory"/>
            <person name="Haridas S."/>
            <person name="Hensen N."/>
            <person name="Bonometti L."/>
            <person name="Westerberg I."/>
            <person name="Brannstrom I.O."/>
            <person name="Guillou S."/>
            <person name="Cros-Aarteil S."/>
            <person name="Calhoun S."/>
            <person name="Kuo A."/>
            <person name="Mondo S."/>
            <person name="Pangilinan J."/>
            <person name="Riley R."/>
            <person name="Labutti K."/>
            <person name="Andreopoulos B."/>
            <person name="Lipzen A."/>
            <person name="Chen C."/>
            <person name="Yanf M."/>
            <person name="Daum C."/>
            <person name="Ng V."/>
            <person name="Clum A."/>
            <person name="Steindorff A."/>
            <person name="Ohm R."/>
            <person name="Martin F."/>
            <person name="Silar P."/>
            <person name="Natvig D."/>
            <person name="Lalanne C."/>
            <person name="Gautier V."/>
            <person name="Ament-Velasquez S.L."/>
            <person name="Kruys A."/>
            <person name="Hutchinson M.I."/>
            <person name="Powell A.J."/>
            <person name="Barry K."/>
            <person name="Miller A.N."/>
            <person name="Grigoriev I.V."/>
            <person name="Debuchy R."/>
            <person name="Gladieux P."/>
            <person name="Thoren M.H."/>
            <person name="Johannesson H."/>
        </authorList>
    </citation>
    <scope>NUCLEOTIDE SEQUENCE</scope>
    <source>
        <strain evidence="2">CBS 168.71</strain>
    </source>
</reference>
<evidence type="ECO:0000313" key="3">
    <source>
        <dbReference type="Proteomes" id="UP001278766"/>
    </source>
</evidence>
<dbReference type="GeneID" id="87840277"/>
<dbReference type="InterPro" id="IPR038883">
    <property type="entry name" value="AN11006-like"/>
</dbReference>
<dbReference type="PANTHER" id="PTHR42085">
    <property type="entry name" value="F-BOX DOMAIN-CONTAINING PROTEIN"/>
    <property type="match status" value="1"/>
</dbReference>
<evidence type="ECO:0000313" key="2">
    <source>
        <dbReference type="EMBL" id="KAK3299683.1"/>
    </source>
</evidence>
<dbReference type="RefSeq" id="XP_062663197.1">
    <property type="nucleotide sequence ID" value="XM_062803329.1"/>
</dbReference>
<evidence type="ECO:0008006" key="4">
    <source>
        <dbReference type="Google" id="ProtNLM"/>
    </source>
</evidence>
<sequence length="621" mass="70453">MEHSWRATTVTTATAAQPGSGNHTWSDSPLLRLTARIRHRIYRYLGLATWDSQHPSYGFDLRDGLTAAGTAPHPGDFYGLLLSCRAIYAEAAALLYSANRFILHYAHAHPEPLGPLLALTTSSLASLTSLTIVLNQASCHHPDEYGGYPACCLQGREDDDFDGAYDCKTFHGDVHNVPLLGSTSEGNNAAEGDDDDKVAAAHALQSKWHSAVAHLSSITSGHLELAFVCDIDPHHKRTFEVALSITAPLRLLPPLKDCHIRLCKTPDPRLQQLAQDSALQACGIAPPSSKPSTLSSLTTLPRELRLRILEFTDLIVPSREVTWSRQDQGYMTFSSESSHSPDQRYRRQFFHCWRDDGSGPFIGCFCRRRHSTFSFRCKCWAPPGPVLFLSCRTLYQDAQLVFFSGNRFIIHDYQASPPWELPYVGQTLEERIPKRDYPNNRLAVSQFLREVVPPQCLVYLRFLEVVFPPYPPSAWPQAGHPAIDDWWATVDWLQGKMNAPGLTLRLVGAGVSDWTPDAYSDTITVSEGDTIMRAHMAILRPLTRLANNGLARFYANFVYPWLRTEESRDYNERWDWLQDRKREIKEHAERYVMGDRYEGLYANNREEPERSFWEDFHYNQL</sequence>
<dbReference type="Proteomes" id="UP001278766">
    <property type="component" value="Unassembled WGS sequence"/>
</dbReference>
<feature type="region of interest" description="Disordered" evidence="1">
    <location>
        <begin position="1"/>
        <end position="24"/>
    </location>
</feature>
<gene>
    <name evidence="2" type="ORF">B0H64DRAFT_389277</name>
</gene>
<comment type="caution">
    <text evidence="2">The sequence shown here is derived from an EMBL/GenBank/DDBJ whole genome shotgun (WGS) entry which is preliminary data.</text>
</comment>
<dbReference type="AlphaFoldDB" id="A0AAE0HN82"/>
<evidence type="ECO:0000256" key="1">
    <source>
        <dbReference type="SAM" id="MobiDB-lite"/>
    </source>
</evidence>